<dbReference type="InterPro" id="IPR014810">
    <property type="entry name" value="Fcf2_C"/>
</dbReference>
<name>A0ABD2NPC8_9CUCU</name>
<evidence type="ECO:0000313" key="6">
    <source>
        <dbReference type="Proteomes" id="UP001516400"/>
    </source>
</evidence>
<dbReference type="AlphaFoldDB" id="A0ABD2NPC8"/>
<reference evidence="5 6" key="1">
    <citation type="journal article" date="2021" name="BMC Biol.">
        <title>Horizontally acquired antibacterial genes associated with adaptive radiation of ladybird beetles.</title>
        <authorList>
            <person name="Li H.S."/>
            <person name="Tang X.F."/>
            <person name="Huang Y.H."/>
            <person name="Xu Z.Y."/>
            <person name="Chen M.L."/>
            <person name="Du X.Y."/>
            <person name="Qiu B.Y."/>
            <person name="Chen P.T."/>
            <person name="Zhang W."/>
            <person name="Slipinski A."/>
            <person name="Escalona H.E."/>
            <person name="Waterhouse R.M."/>
            <person name="Zwick A."/>
            <person name="Pang H."/>
        </authorList>
    </citation>
    <scope>NUCLEOTIDE SEQUENCE [LARGE SCALE GENOMIC DNA]</scope>
    <source>
        <strain evidence="5">SYSU2018</strain>
    </source>
</reference>
<dbReference type="PANTHER" id="PTHR21686:SF12">
    <property type="entry name" value="DEOXYNUCLEOTIDYLTRANSFERASE TERMINAL-INTERACTING PROTEIN 2"/>
    <property type="match status" value="1"/>
</dbReference>
<keyword evidence="2" id="KW-0539">Nucleus</keyword>
<sequence>MSFIIDTIGSTDNNESSKNIFTAPNPSSSKINQEKDESPHPLAHLFDDPEEPELSPIKKKQNAPLSEKLYEGLTGKTKQKLLPVLDHRKKKSDIEELLKKSVVLNQEFENQHSIGDLNISDKKLREQRKKEREKTKGTKWFGLPATEMTDEIKRDLEILQMRSVLDPKRFYKKNDNKVLPKYFQIGKVMDSPLDYYNNRLTKKEQKKTLVDELMADAQFSKYRKTKYAEIITEKQKTHYKAWRQAKKLKKKK</sequence>
<evidence type="ECO:0000256" key="1">
    <source>
        <dbReference type="ARBA" id="ARBA00004604"/>
    </source>
</evidence>
<dbReference type="PANTHER" id="PTHR21686">
    <property type="entry name" value="DEOXYNUCLEOTIDYLTRANSFERASE TERMINAL-INTERACTING PROTEIN 2"/>
    <property type="match status" value="1"/>
</dbReference>
<accession>A0ABD2NPC8</accession>
<feature type="compositionally biased region" description="Polar residues" evidence="3">
    <location>
        <begin position="8"/>
        <end position="31"/>
    </location>
</feature>
<keyword evidence="6" id="KW-1185">Reference proteome</keyword>
<gene>
    <name evidence="5" type="ORF">HHI36_017841</name>
</gene>
<dbReference type="GO" id="GO:0005730">
    <property type="term" value="C:nucleolus"/>
    <property type="evidence" value="ECO:0007669"/>
    <property type="project" value="UniProtKB-SubCell"/>
</dbReference>
<dbReference type="InterPro" id="IPR039883">
    <property type="entry name" value="Fcf2/DNTTIP2"/>
</dbReference>
<evidence type="ECO:0000259" key="4">
    <source>
        <dbReference type="Pfam" id="PF08698"/>
    </source>
</evidence>
<feature type="region of interest" description="Disordered" evidence="3">
    <location>
        <begin position="1"/>
        <end position="65"/>
    </location>
</feature>
<evidence type="ECO:0000256" key="3">
    <source>
        <dbReference type="SAM" id="MobiDB-lite"/>
    </source>
</evidence>
<proteinExistence type="predicted"/>
<dbReference type="Pfam" id="PF08698">
    <property type="entry name" value="Fcf2"/>
    <property type="match status" value="1"/>
</dbReference>
<feature type="domain" description="Fcf2 pre-rRNA processing C-terminal" evidence="4">
    <location>
        <begin position="133"/>
        <end position="226"/>
    </location>
</feature>
<organism evidence="5 6">
    <name type="scientific">Cryptolaemus montrouzieri</name>
    <dbReference type="NCBI Taxonomy" id="559131"/>
    <lineage>
        <taxon>Eukaryota</taxon>
        <taxon>Metazoa</taxon>
        <taxon>Ecdysozoa</taxon>
        <taxon>Arthropoda</taxon>
        <taxon>Hexapoda</taxon>
        <taxon>Insecta</taxon>
        <taxon>Pterygota</taxon>
        <taxon>Neoptera</taxon>
        <taxon>Endopterygota</taxon>
        <taxon>Coleoptera</taxon>
        <taxon>Polyphaga</taxon>
        <taxon>Cucujiformia</taxon>
        <taxon>Coccinelloidea</taxon>
        <taxon>Coccinellidae</taxon>
        <taxon>Scymninae</taxon>
        <taxon>Scymnini</taxon>
        <taxon>Cryptolaemus</taxon>
    </lineage>
</organism>
<dbReference type="Proteomes" id="UP001516400">
    <property type="component" value="Unassembled WGS sequence"/>
</dbReference>
<protein>
    <recommendedName>
        <fullName evidence="4">Fcf2 pre-rRNA processing C-terminal domain-containing protein</fullName>
    </recommendedName>
</protein>
<dbReference type="EMBL" id="JABFTP020000124">
    <property type="protein sequence ID" value="KAL3280352.1"/>
    <property type="molecule type" value="Genomic_DNA"/>
</dbReference>
<comment type="subcellular location">
    <subcellularLocation>
        <location evidence="1">Nucleus</location>
        <location evidence="1">Nucleolus</location>
    </subcellularLocation>
</comment>
<evidence type="ECO:0000256" key="2">
    <source>
        <dbReference type="ARBA" id="ARBA00023242"/>
    </source>
</evidence>
<comment type="caution">
    <text evidence="5">The sequence shown here is derived from an EMBL/GenBank/DDBJ whole genome shotgun (WGS) entry which is preliminary data.</text>
</comment>
<evidence type="ECO:0000313" key="5">
    <source>
        <dbReference type="EMBL" id="KAL3280352.1"/>
    </source>
</evidence>